<comment type="caution">
    <text evidence="2">The sequence shown here is derived from an EMBL/GenBank/DDBJ whole genome shotgun (WGS) entry which is preliminary data.</text>
</comment>
<dbReference type="Pfam" id="PF10677">
    <property type="entry name" value="DUF2490"/>
    <property type="match status" value="1"/>
</dbReference>
<feature type="signal peptide" evidence="1">
    <location>
        <begin position="1"/>
        <end position="20"/>
    </location>
</feature>
<dbReference type="RefSeq" id="WP_184497668.1">
    <property type="nucleotide sequence ID" value="NZ_JACIJO010000004.1"/>
</dbReference>
<dbReference type="EMBL" id="JACIJO010000004">
    <property type="protein sequence ID" value="MBB6328508.1"/>
    <property type="molecule type" value="Genomic_DNA"/>
</dbReference>
<feature type="chain" id="PRO_5032872921" description="DUF2490 domain-containing protein" evidence="1">
    <location>
        <begin position="21"/>
        <end position="228"/>
    </location>
</feature>
<dbReference type="InterPro" id="IPR019619">
    <property type="entry name" value="DUF2490"/>
</dbReference>
<dbReference type="Proteomes" id="UP000588604">
    <property type="component" value="Unassembled WGS sequence"/>
</dbReference>
<evidence type="ECO:0000313" key="2">
    <source>
        <dbReference type="EMBL" id="MBB6328508.1"/>
    </source>
</evidence>
<evidence type="ECO:0000313" key="3">
    <source>
        <dbReference type="Proteomes" id="UP000588604"/>
    </source>
</evidence>
<dbReference type="AlphaFoldDB" id="A0A841N0Q8"/>
<protein>
    <recommendedName>
        <fullName evidence="4">DUF2490 domain-containing protein</fullName>
    </recommendedName>
</protein>
<evidence type="ECO:0008006" key="4">
    <source>
        <dbReference type="Google" id="ProtNLM"/>
    </source>
</evidence>
<organism evidence="2 3">
    <name type="scientific">Algoriphagus iocasae</name>
    <dbReference type="NCBI Taxonomy" id="1836499"/>
    <lineage>
        <taxon>Bacteria</taxon>
        <taxon>Pseudomonadati</taxon>
        <taxon>Bacteroidota</taxon>
        <taxon>Cytophagia</taxon>
        <taxon>Cytophagales</taxon>
        <taxon>Cyclobacteriaceae</taxon>
        <taxon>Algoriphagus</taxon>
    </lineage>
</organism>
<keyword evidence="3" id="KW-1185">Reference proteome</keyword>
<reference evidence="2 3" key="1">
    <citation type="submission" date="2020-08" db="EMBL/GenBank/DDBJ databases">
        <title>Genomic Encyclopedia of Type Strains, Phase IV (KMG-IV): sequencing the most valuable type-strain genomes for metagenomic binning, comparative biology and taxonomic classification.</title>
        <authorList>
            <person name="Goeker M."/>
        </authorList>
    </citation>
    <scope>NUCLEOTIDE SEQUENCE [LARGE SCALE GENOMIC DNA]</scope>
    <source>
        <strain evidence="2 3">DSM 102044</strain>
    </source>
</reference>
<evidence type="ECO:0000256" key="1">
    <source>
        <dbReference type="SAM" id="SignalP"/>
    </source>
</evidence>
<keyword evidence="1" id="KW-0732">Signal</keyword>
<name>A0A841N0Q8_9BACT</name>
<accession>A0A841N0Q8</accession>
<sequence>MRKFYLTVLLLLLSMVTTLAQNRQFFTGFFPEAAVTKKLKNDQKIIFKIEHQDIFYNNSGDKKDELQFTHYRTDLMGFYDFKLNPTKSIAFGVFHRIQEDANANRIIQQFASISRLRGLKLAHRLRTDQTFTKGEPLEIRLRYRLATEIPLSGSILDPGEHYLVLSNEPIFSLQGGEFEIENRLVFSLGKLITSSQKLEWSIDYRTDKFIQEGFRTRLWAKVGYFVSF</sequence>
<proteinExistence type="predicted"/>
<gene>
    <name evidence="2" type="ORF">FHS59_004164</name>
</gene>